<feature type="region of interest" description="Disordered" evidence="8">
    <location>
        <begin position="61"/>
        <end position="102"/>
    </location>
</feature>
<dbReference type="PANTHER" id="PTHR34933:SF1">
    <property type="entry name" value="FLAGELLAR L-RING PROTEIN"/>
    <property type="match status" value="1"/>
</dbReference>
<keyword evidence="11" id="KW-1185">Reference proteome</keyword>
<evidence type="ECO:0000256" key="6">
    <source>
        <dbReference type="ARBA" id="ARBA00023237"/>
    </source>
</evidence>
<evidence type="ECO:0000256" key="7">
    <source>
        <dbReference type="HAMAP-Rule" id="MF_00415"/>
    </source>
</evidence>
<dbReference type="RefSeq" id="WP_342946579.1">
    <property type="nucleotide sequence ID" value="NZ_JAYMRV010000002.1"/>
</dbReference>
<accession>A0ABU9RMF8</accession>
<protein>
    <recommendedName>
        <fullName evidence="7">Flagellar L-ring protein</fullName>
    </recommendedName>
    <alternativeName>
        <fullName evidence="7">Basal body L-ring protein</fullName>
    </alternativeName>
</protein>
<evidence type="ECO:0000256" key="5">
    <source>
        <dbReference type="ARBA" id="ARBA00023143"/>
    </source>
</evidence>
<organism evidence="10 11">
    <name type="scientific">Paraburkholderia ferrariae</name>
    <dbReference type="NCBI Taxonomy" id="386056"/>
    <lineage>
        <taxon>Bacteria</taxon>
        <taxon>Pseudomonadati</taxon>
        <taxon>Pseudomonadota</taxon>
        <taxon>Betaproteobacteria</taxon>
        <taxon>Burkholderiales</taxon>
        <taxon>Burkholderiaceae</taxon>
        <taxon>Paraburkholderia</taxon>
    </lineage>
</organism>
<gene>
    <name evidence="7" type="primary">flgH</name>
    <name evidence="10" type="ORF">VSR73_09330</name>
</gene>
<dbReference type="InterPro" id="IPR000527">
    <property type="entry name" value="Flag_Lring"/>
</dbReference>
<evidence type="ECO:0000256" key="2">
    <source>
        <dbReference type="ARBA" id="ARBA00006929"/>
    </source>
</evidence>
<feature type="signal peptide" evidence="9">
    <location>
        <begin position="1"/>
        <end position="28"/>
    </location>
</feature>
<evidence type="ECO:0000256" key="8">
    <source>
        <dbReference type="SAM" id="MobiDB-lite"/>
    </source>
</evidence>
<evidence type="ECO:0000256" key="1">
    <source>
        <dbReference type="ARBA" id="ARBA00002591"/>
    </source>
</evidence>
<sequence>MNQLHSLRALALVLSALASTVSGTPAHAESLFDADTYRALESDAKARSVGDALTVQIVENSSATSSADTATHRKSDYDATAGKVTDPNSKGGGLQTSSDFDGGGKTLRSGRLIAQITVVVNKVTPVGDLLVSGDQLLTINGEDQKIHLEGRVRPADVSTANTVPSTRLADARITYVGVGDLADRTRPGWWARLLNWFGL</sequence>
<comment type="function">
    <text evidence="1 7">Assembles around the rod to form the L-ring and probably protects the motor/basal body from shearing forces during rotation.</text>
</comment>
<comment type="similarity">
    <text evidence="2 7">Belongs to the FlgH family.</text>
</comment>
<dbReference type="Proteomes" id="UP001489897">
    <property type="component" value="Unassembled WGS sequence"/>
</dbReference>
<evidence type="ECO:0000256" key="4">
    <source>
        <dbReference type="ARBA" id="ARBA00023136"/>
    </source>
</evidence>
<dbReference type="EMBL" id="JAYMRV010000002">
    <property type="protein sequence ID" value="MEM5421259.1"/>
    <property type="molecule type" value="Genomic_DNA"/>
</dbReference>
<comment type="caution">
    <text evidence="10">The sequence shown here is derived from an EMBL/GenBank/DDBJ whole genome shotgun (WGS) entry which is preliminary data.</text>
</comment>
<comment type="subunit">
    <text evidence="7">The basal body constitutes a major portion of the flagellar organelle and consists of four rings (L,P,S, and M) mounted on a central rod.</text>
</comment>
<keyword evidence="3 9" id="KW-0732">Signal</keyword>
<evidence type="ECO:0000313" key="10">
    <source>
        <dbReference type="EMBL" id="MEM5421259.1"/>
    </source>
</evidence>
<evidence type="ECO:0000256" key="3">
    <source>
        <dbReference type="ARBA" id="ARBA00022729"/>
    </source>
</evidence>
<feature type="chain" id="PRO_5045492108" description="Flagellar L-ring protein" evidence="9">
    <location>
        <begin position="29"/>
        <end position="199"/>
    </location>
</feature>
<keyword evidence="6 7" id="KW-0998">Cell outer membrane</keyword>
<dbReference type="PRINTS" id="PR01008">
    <property type="entry name" value="FLGLRINGFLGH"/>
</dbReference>
<evidence type="ECO:0000256" key="9">
    <source>
        <dbReference type="SAM" id="SignalP"/>
    </source>
</evidence>
<keyword evidence="10" id="KW-0969">Cilium</keyword>
<dbReference type="HAMAP" id="MF_00415">
    <property type="entry name" value="FlgH"/>
    <property type="match status" value="1"/>
</dbReference>
<keyword evidence="10" id="KW-0282">Flagellum</keyword>
<proteinExistence type="inferred from homology"/>
<keyword evidence="10" id="KW-0966">Cell projection</keyword>
<dbReference type="PANTHER" id="PTHR34933">
    <property type="entry name" value="FLAGELLAR L-RING PROTEIN"/>
    <property type="match status" value="1"/>
</dbReference>
<dbReference type="Pfam" id="PF02107">
    <property type="entry name" value="FlgH"/>
    <property type="match status" value="1"/>
</dbReference>
<comment type="subcellular location">
    <subcellularLocation>
        <location evidence="7">Cell outer membrane</location>
    </subcellularLocation>
    <subcellularLocation>
        <location evidence="7">Bacterial flagellum basal body</location>
    </subcellularLocation>
</comment>
<evidence type="ECO:0000313" key="11">
    <source>
        <dbReference type="Proteomes" id="UP001489897"/>
    </source>
</evidence>
<reference evidence="10 11" key="1">
    <citation type="submission" date="2024-01" db="EMBL/GenBank/DDBJ databases">
        <title>The diversity of rhizobia nodulating Mimosa spp. in eleven states of Brazil covering several biomes is determined by host plant, location, and edaphic factors.</title>
        <authorList>
            <person name="Rouws L."/>
            <person name="Barauna A."/>
            <person name="Beukes C."/>
            <person name="De Faria S.M."/>
            <person name="Gross E."/>
            <person name="Dos Reis Junior F.B."/>
            <person name="Simon M."/>
            <person name="Maluk M."/>
            <person name="Odee D.W."/>
            <person name="Kenicer G."/>
            <person name="Young J.P.W."/>
            <person name="Reis V.M."/>
            <person name="Zilli J."/>
            <person name="James E.K."/>
        </authorList>
    </citation>
    <scope>NUCLEOTIDE SEQUENCE [LARGE SCALE GENOMIC DNA]</scope>
    <source>
        <strain evidence="10 11">JPY167</strain>
    </source>
</reference>
<name>A0ABU9RMF8_9BURK</name>
<keyword evidence="4 7" id="KW-0472">Membrane</keyword>
<keyword evidence="5 7" id="KW-0975">Bacterial flagellum</keyword>